<dbReference type="GO" id="GO:0004352">
    <property type="term" value="F:glutamate dehydrogenase (NAD+) activity"/>
    <property type="evidence" value="ECO:0007669"/>
    <property type="project" value="TreeGrafter"/>
</dbReference>
<dbReference type="OrthoDB" id="9803297at2"/>
<dbReference type="PANTHER" id="PTHR11606">
    <property type="entry name" value="GLUTAMATE DEHYDROGENASE"/>
    <property type="match status" value="1"/>
</dbReference>
<evidence type="ECO:0000259" key="4">
    <source>
        <dbReference type="SMART" id="SM00839"/>
    </source>
</evidence>
<dbReference type="PRINTS" id="PR00082">
    <property type="entry name" value="GLFDHDRGNASE"/>
</dbReference>
<dbReference type="SMART" id="SM00839">
    <property type="entry name" value="ELFV_dehydrog"/>
    <property type="match status" value="1"/>
</dbReference>
<evidence type="ECO:0000313" key="5">
    <source>
        <dbReference type="EMBL" id="PSG89766.1"/>
    </source>
</evidence>
<dbReference type="SUPFAM" id="SSF51735">
    <property type="entry name" value="NAD(P)-binding Rossmann-fold domains"/>
    <property type="match status" value="1"/>
</dbReference>
<dbReference type="InterPro" id="IPR046346">
    <property type="entry name" value="Aminoacid_DH-like_N_sf"/>
</dbReference>
<dbReference type="InterPro" id="IPR006095">
    <property type="entry name" value="Glu/Leu/Phe/Val/Trp_DH"/>
</dbReference>
<keyword evidence="2 3" id="KW-0560">Oxidoreductase</keyword>
<dbReference type="Gene3D" id="3.40.50.10860">
    <property type="entry name" value="Leucine Dehydrogenase, chain A, domain 1"/>
    <property type="match status" value="1"/>
</dbReference>
<dbReference type="AlphaFoldDB" id="A0A2T1NBF5"/>
<name>A0A2T1NBF5_9FLAO</name>
<dbReference type="PANTHER" id="PTHR11606:SF13">
    <property type="entry name" value="GLUTAMATE DEHYDROGENASE 1, MITOCHONDRIAL"/>
    <property type="match status" value="1"/>
</dbReference>
<proteinExistence type="inferred from homology"/>
<evidence type="ECO:0000256" key="1">
    <source>
        <dbReference type="ARBA" id="ARBA00006382"/>
    </source>
</evidence>
<dbReference type="Gene3D" id="3.40.50.720">
    <property type="entry name" value="NAD(P)-binding Rossmann-like Domain"/>
    <property type="match status" value="1"/>
</dbReference>
<dbReference type="Pfam" id="PF00208">
    <property type="entry name" value="ELFV_dehydrog"/>
    <property type="match status" value="1"/>
</dbReference>
<feature type="domain" description="Glutamate/phenylalanine/leucine/valine/L-tryptophan dehydrogenase C-terminal" evidence="4">
    <location>
        <begin position="181"/>
        <end position="407"/>
    </location>
</feature>
<evidence type="ECO:0000256" key="2">
    <source>
        <dbReference type="ARBA" id="ARBA00023002"/>
    </source>
</evidence>
<dbReference type="InterPro" id="IPR006097">
    <property type="entry name" value="Glu/Leu/Phe/Val/Trp_DH_dimer"/>
</dbReference>
<sequence>MKDLLKIYENKAPEIVFNWKDSETDAEGWTVINSLRGGAAGGGTRMRKGLDMNEVLSLAKTMEVKFTVSGPAIGGAKSGINFDPKDPRKRGVLERWYKAVSPLLKSYYGTGGDLNVDEIHEVIPITEDSGVWHPQEGVFNGHFQPTEADKINRIGQLRQGVIKVLENVNYSPDVSKKYTVADMITGYGVAEAVKHYYEIYGGNVKGKRAVIQGFGNVGSAAAYYLAQMGAKVVGIIDISGGVINENGFTFEEIKEFFLNKNGNTLLAENMIPFEEMNQRVWSLETEIFAPCAASRLITQDQIDKMISTGLEVISCGANVPFADKEIFFGPIMEQTDERVSLIPDFISNCGMARVFAYFMERKVQMTDEAIFNDTSDIIKKAIQNVYDKSPLKTEISKTAFEIALKQLI</sequence>
<comment type="similarity">
    <text evidence="1 3">Belongs to the Glu/Leu/Phe/Val dehydrogenases family.</text>
</comment>
<protein>
    <submittedName>
        <fullName evidence="5">Amino acid dehydrogenase</fullName>
    </submittedName>
</protein>
<dbReference type="InterPro" id="IPR006096">
    <property type="entry name" value="Glu/Leu/Phe/Val/Trp_DH_C"/>
</dbReference>
<evidence type="ECO:0000256" key="3">
    <source>
        <dbReference type="RuleBase" id="RU004417"/>
    </source>
</evidence>
<comment type="caution">
    <text evidence="5">The sequence shown here is derived from an EMBL/GenBank/DDBJ whole genome shotgun (WGS) entry which is preliminary data.</text>
</comment>
<dbReference type="Proteomes" id="UP000238430">
    <property type="component" value="Unassembled WGS sequence"/>
</dbReference>
<gene>
    <name evidence="5" type="ORF">C7H61_08140</name>
</gene>
<evidence type="ECO:0000313" key="6">
    <source>
        <dbReference type="Proteomes" id="UP000238430"/>
    </source>
</evidence>
<dbReference type="InterPro" id="IPR036291">
    <property type="entry name" value="NAD(P)-bd_dom_sf"/>
</dbReference>
<organism evidence="5 6">
    <name type="scientific">Mesoflavibacter zeaxanthinifaciens subsp. sabulilitoris</name>
    <dbReference type="NCBI Taxonomy" id="1520893"/>
    <lineage>
        <taxon>Bacteria</taxon>
        <taxon>Pseudomonadati</taxon>
        <taxon>Bacteroidota</taxon>
        <taxon>Flavobacteriia</taxon>
        <taxon>Flavobacteriales</taxon>
        <taxon>Flavobacteriaceae</taxon>
        <taxon>Mesoflavibacter</taxon>
    </lineage>
</organism>
<dbReference type="GO" id="GO:0006538">
    <property type="term" value="P:L-glutamate catabolic process"/>
    <property type="evidence" value="ECO:0007669"/>
    <property type="project" value="TreeGrafter"/>
</dbReference>
<keyword evidence="6" id="KW-1185">Reference proteome</keyword>
<dbReference type="RefSeq" id="WP_106678780.1">
    <property type="nucleotide sequence ID" value="NZ_JACHWV010000008.1"/>
</dbReference>
<dbReference type="Pfam" id="PF02812">
    <property type="entry name" value="ELFV_dehydrog_N"/>
    <property type="match status" value="1"/>
</dbReference>
<dbReference type="SUPFAM" id="SSF53223">
    <property type="entry name" value="Aminoacid dehydrogenase-like, N-terminal domain"/>
    <property type="match status" value="1"/>
</dbReference>
<reference evidence="5 6" key="1">
    <citation type="submission" date="2018-03" db="EMBL/GenBank/DDBJ databases">
        <title>Mesoflavibacter sp. HG37 and Mesoflavibacter sp. HG96 sp.nov., two marine bacteria isolated from seawater of Western Pacific Ocean.</title>
        <authorList>
            <person name="Cheng H."/>
            <person name="Wu Y.-H."/>
            <person name="Guo L.-L."/>
            <person name="Xu X.-W."/>
        </authorList>
    </citation>
    <scope>NUCLEOTIDE SEQUENCE [LARGE SCALE GENOMIC DNA]</scope>
    <source>
        <strain evidence="5 6">KCTC 42117</strain>
    </source>
</reference>
<dbReference type="EMBL" id="PXOT01000023">
    <property type="protein sequence ID" value="PSG89766.1"/>
    <property type="molecule type" value="Genomic_DNA"/>
</dbReference>
<accession>A0A2T1NBF5</accession>